<accession>A0ACB7TE77</accession>
<reference evidence="1" key="1">
    <citation type="submission" date="2020-05" db="EMBL/GenBank/DDBJ databases">
        <title>Large-scale comparative analyses of tick genomes elucidate their genetic diversity and vector capacities.</title>
        <authorList>
            <person name="Jia N."/>
            <person name="Wang J."/>
            <person name="Shi W."/>
            <person name="Du L."/>
            <person name="Sun Y."/>
            <person name="Zhan W."/>
            <person name="Jiang J."/>
            <person name="Wang Q."/>
            <person name="Zhang B."/>
            <person name="Ji P."/>
            <person name="Sakyi L.B."/>
            <person name="Cui X."/>
            <person name="Yuan T."/>
            <person name="Jiang B."/>
            <person name="Yang W."/>
            <person name="Lam T.T.-Y."/>
            <person name="Chang Q."/>
            <person name="Ding S."/>
            <person name="Wang X."/>
            <person name="Zhu J."/>
            <person name="Ruan X."/>
            <person name="Zhao L."/>
            <person name="Wei J."/>
            <person name="Que T."/>
            <person name="Du C."/>
            <person name="Cheng J."/>
            <person name="Dai P."/>
            <person name="Han X."/>
            <person name="Huang E."/>
            <person name="Gao Y."/>
            <person name="Liu J."/>
            <person name="Shao H."/>
            <person name="Ye R."/>
            <person name="Li L."/>
            <person name="Wei W."/>
            <person name="Wang X."/>
            <person name="Wang C."/>
            <person name="Yang T."/>
            <person name="Huo Q."/>
            <person name="Li W."/>
            <person name="Guo W."/>
            <person name="Chen H."/>
            <person name="Zhou L."/>
            <person name="Ni X."/>
            <person name="Tian J."/>
            <person name="Zhou Y."/>
            <person name="Sheng Y."/>
            <person name="Liu T."/>
            <person name="Pan Y."/>
            <person name="Xia L."/>
            <person name="Li J."/>
            <person name="Zhao F."/>
            <person name="Cao W."/>
        </authorList>
    </citation>
    <scope>NUCLEOTIDE SEQUENCE</scope>
    <source>
        <strain evidence="1">Hyas-2018</strain>
    </source>
</reference>
<sequence>MVVIVDTLKERLGSKMTPAAVAAWEKDLKAGGHRRRRRLQGRPQELDCSLPARMQRTRRERAGGGLSCTHTLLQAPARRRLLLGPLNDERCMSSPLAIARLYRLVQPSPWSFAGPICL</sequence>
<gene>
    <name evidence="1" type="ORF">HPB50_025609</name>
</gene>
<dbReference type="EMBL" id="CM023490">
    <property type="protein sequence ID" value="KAH6943687.1"/>
    <property type="molecule type" value="Genomic_DNA"/>
</dbReference>
<dbReference type="Proteomes" id="UP000821845">
    <property type="component" value="Chromosome 10"/>
</dbReference>
<proteinExistence type="predicted"/>
<name>A0ACB7TE77_HYAAI</name>
<protein>
    <submittedName>
        <fullName evidence="1">Uncharacterized protein</fullName>
    </submittedName>
</protein>
<keyword evidence="2" id="KW-1185">Reference proteome</keyword>
<comment type="caution">
    <text evidence="1">The sequence shown here is derived from an EMBL/GenBank/DDBJ whole genome shotgun (WGS) entry which is preliminary data.</text>
</comment>
<evidence type="ECO:0000313" key="1">
    <source>
        <dbReference type="EMBL" id="KAH6943687.1"/>
    </source>
</evidence>
<organism evidence="1 2">
    <name type="scientific">Hyalomma asiaticum</name>
    <name type="common">Tick</name>
    <dbReference type="NCBI Taxonomy" id="266040"/>
    <lineage>
        <taxon>Eukaryota</taxon>
        <taxon>Metazoa</taxon>
        <taxon>Ecdysozoa</taxon>
        <taxon>Arthropoda</taxon>
        <taxon>Chelicerata</taxon>
        <taxon>Arachnida</taxon>
        <taxon>Acari</taxon>
        <taxon>Parasitiformes</taxon>
        <taxon>Ixodida</taxon>
        <taxon>Ixodoidea</taxon>
        <taxon>Ixodidae</taxon>
        <taxon>Hyalomminae</taxon>
        <taxon>Hyalomma</taxon>
    </lineage>
</organism>
<evidence type="ECO:0000313" key="2">
    <source>
        <dbReference type="Proteomes" id="UP000821845"/>
    </source>
</evidence>